<protein>
    <recommendedName>
        <fullName evidence="5">EGF-like domain-containing protein</fullName>
    </recommendedName>
</protein>
<evidence type="ECO:0000256" key="3">
    <source>
        <dbReference type="PROSITE-ProRule" id="PRU00076"/>
    </source>
</evidence>
<keyword evidence="3" id="KW-0245">EGF-like domain</keyword>
<name>A0A8C9FW84_PAVCR</name>
<dbReference type="Proteomes" id="UP000694428">
    <property type="component" value="Unplaced"/>
</dbReference>
<reference evidence="6" key="2">
    <citation type="submission" date="2025-09" db="UniProtKB">
        <authorList>
            <consortium name="Ensembl"/>
        </authorList>
    </citation>
    <scope>IDENTIFICATION</scope>
</reference>
<keyword evidence="4" id="KW-0812">Transmembrane</keyword>
<dbReference type="FunFam" id="2.10.25.10:FF:000860">
    <property type="entry name" value="Attractin"/>
    <property type="match status" value="1"/>
</dbReference>
<keyword evidence="3" id="KW-1015">Disulfide bond</keyword>
<dbReference type="PANTHER" id="PTHR46376:SF4">
    <property type="entry name" value="ATTRACTIN-LIKE PROTEIN 1"/>
    <property type="match status" value="1"/>
</dbReference>
<dbReference type="SUPFAM" id="SSF49854">
    <property type="entry name" value="Spermadhesin, CUB domain"/>
    <property type="match status" value="1"/>
</dbReference>
<dbReference type="InterPro" id="IPR000742">
    <property type="entry name" value="EGF"/>
</dbReference>
<organism evidence="6 7">
    <name type="scientific">Pavo cristatus</name>
    <name type="common">Indian peafowl</name>
    <name type="synonym">Blue peafowl</name>
    <dbReference type="NCBI Taxonomy" id="9049"/>
    <lineage>
        <taxon>Eukaryota</taxon>
        <taxon>Metazoa</taxon>
        <taxon>Chordata</taxon>
        <taxon>Craniata</taxon>
        <taxon>Vertebrata</taxon>
        <taxon>Euteleostomi</taxon>
        <taxon>Archelosauria</taxon>
        <taxon>Archosauria</taxon>
        <taxon>Dinosauria</taxon>
        <taxon>Saurischia</taxon>
        <taxon>Theropoda</taxon>
        <taxon>Coelurosauria</taxon>
        <taxon>Aves</taxon>
        <taxon>Neognathae</taxon>
        <taxon>Galloanserae</taxon>
        <taxon>Galliformes</taxon>
        <taxon>Phasianidae</taxon>
        <taxon>Phasianinae</taxon>
        <taxon>Pavo</taxon>
    </lineage>
</organism>
<sequence>MLWVQRSGAAGWQKSSCDTSFFVCLWNVSVILQLCFFSCRLTEPSGYLTDGPINYKYKTKCTWLIEGYWGGTMCCRAREGADHGLIVPEVRGNETVPEVVTTSGYALLHFFSDAAYNLTGFNIFYSINSCPNNCSEHGKCTTSLSIPSRVYCECDKYWKGEACDIPYCKANCGSPDHGYCDLTGEKLCVCNDSWQGPDCSLNVPSTESYWILPNVKPFSPSVGRASHKAVLHGKFMWVIGGYTSIAVLLEQLKMVVLLLLTNYHLRYTMSDEACTLYKTKVSSKIQNPLFLCG</sequence>
<evidence type="ECO:0000256" key="2">
    <source>
        <dbReference type="ARBA" id="ARBA00022737"/>
    </source>
</evidence>
<dbReference type="PROSITE" id="PS50026">
    <property type="entry name" value="EGF_3"/>
    <property type="match status" value="1"/>
</dbReference>
<feature type="disulfide bond" evidence="3">
    <location>
        <begin position="130"/>
        <end position="140"/>
    </location>
</feature>
<evidence type="ECO:0000256" key="1">
    <source>
        <dbReference type="ARBA" id="ARBA00022441"/>
    </source>
</evidence>
<evidence type="ECO:0000313" key="7">
    <source>
        <dbReference type="Proteomes" id="UP000694428"/>
    </source>
</evidence>
<comment type="caution">
    <text evidence="3">Lacks conserved residue(s) required for the propagation of feature annotation.</text>
</comment>
<reference evidence="6" key="1">
    <citation type="submission" date="2025-08" db="UniProtKB">
        <authorList>
            <consortium name="Ensembl"/>
        </authorList>
    </citation>
    <scope>IDENTIFICATION</scope>
</reference>
<dbReference type="GO" id="GO:0005794">
    <property type="term" value="C:Golgi apparatus"/>
    <property type="evidence" value="ECO:0007669"/>
    <property type="project" value="TreeGrafter"/>
</dbReference>
<keyword evidence="4" id="KW-1133">Transmembrane helix</keyword>
<dbReference type="PANTHER" id="PTHR46376">
    <property type="entry name" value="LEUCINE-ZIPPER-LIKE TRANSCRIPTIONAL REGULATOR 1"/>
    <property type="match status" value="1"/>
</dbReference>
<proteinExistence type="predicted"/>
<evidence type="ECO:0000256" key="4">
    <source>
        <dbReference type="SAM" id="Phobius"/>
    </source>
</evidence>
<evidence type="ECO:0000259" key="5">
    <source>
        <dbReference type="PROSITE" id="PS50026"/>
    </source>
</evidence>
<dbReference type="Pfam" id="PF23106">
    <property type="entry name" value="EGF_Teneurin"/>
    <property type="match status" value="1"/>
</dbReference>
<dbReference type="InterPro" id="IPR051568">
    <property type="entry name" value="LZTR1/Attractin"/>
</dbReference>
<accession>A0A8C9FW84</accession>
<keyword evidence="2" id="KW-0677">Repeat</keyword>
<feature type="disulfide bond" evidence="3">
    <location>
        <begin position="154"/>
        <end position="163"/>
    </location>
</feature>
<dbReference type="AlphaFoldDB" id="A0A8C9FW84"/>
<dbReference type="Ensembl" id="ENSPSTT00000023140.1">
    <property type="protein sequence ID" value="ENSPSTP00000022033.1"/>
    <property type="gene ID" value="ENSPSTG00000016137.1"/>
</dbReference>
<keyword evidence="7" id="KW-1185">Reference proteome</keyword>
<dbReference type="Gene3D" id="2.10.25.10">
    <property type="entry name" value="Laminin"/>
    <property type="match status" value="1"/>
</dbReference>
<evidence type="ECO:0000313" key="6">
    <source>
        <dbReference type="Ensembl" id="ENSPSTP00000022033.1"/>
    </source>
</evidence>
<dbReference type="PROSITE" id="PS00022">
    <property type="entry name" value="EGF_1"/>
    <property type="match status" value="1"/>
</dbReference>
<feature type="domain" description="EGF-like" evidence="5">
    <location>
        <begin position="126"/>
        <end position="164"/>
    </location>
</feature>
<keyword evidence="4" id="KW-0472">Membrane</keyword>
<dbReference type="InterPro" id="IPR035914">
    <property type="entry name" value="Sperma_CUB_dom_sf"/>
</dbReference>
<keyword evidence="1" id="KW-0880">Kelch repeat</keyword>
<feature type="transmembrane region" description="Helical" evidence="4">
    <location>
        <begin position="235"/>
        <end position="260"/>
    </location>
</feature>